<dbReference type="SUPFAM" id="SSF53756">
    <property type="entry name" value="UDP-Glycosyltransferase/glycogen phosphorylase"/>
    <property type="match status" value="1"/>
</dbReference>
<organism evidence="2 3">
    <name type="scientific">Eiseniibacteriota bacterium</name>
    <dbReference type="NCBI Taxonomy" id="2212470"/>
    <lineage>
        <taxon>Bacteria</taxon>
        <taxon>Candidatus Eiseniibacteriota</taxon>
    </lineage>
</organism>
<dbReference type="AlphaFoldDB" id="A0A933SAJ7"/>
<accession>A0A933SAJ7</accession>
<dbReference type="Pfam" id="PF13439">
    <property type="entry name" value="Glyco_transf_4"/>
    <property type="match status" value="1"/>
</dbReference>
<proteinExistence type="predicted"/>
<sequence>MTIHGVVDNDIFPARFGGSQRSFGLARGLARRHRVRMLCVVPNRSEGAADERVAGVELRRRKAWHTSLAWRLEQAKLAPLFAAEAGHRGNAARYAAALAAPPYGSAGGADGAEHPDVLTADLNVSAVLERAKAPLRVYTSHNVEYDRFTHAAPPVAMRASWASRLRAIEQRAVASADFTVVCTDDDAHRMRELYGAGAERFTVIPNGFDETELRAPLPGEREAARAALGFAPDEYVAVFVGADWGPNREALAVLTGRVMPALAGERVKLLVVGTVTRALAGRREPWLVAHGEAAAILPLLHAADAGVNPVLTGGGSNVKVPTYLAAGLAVVTTPFGVRGYAPLEPHVVVAETDDFADALRARPAGHAARAERAPEALGEYAWGRLGERLGEDMERRLRTAAGTKGAA</sequence>
<evidence type="ECO:0000313" key="3">
    <source>
        <dbReference type="Proteomes" id="UP000696931"/>
    </source>
</evidence>
<evidence type="ECO:0000259" key="1">
    <source>
        <dbReference type="Pfam" id="PF13439"/>
    </source>
</evidence>
<protein>
    <submittedName>
        <fullName evidence="2">Glycosyltransferase family 4 protein</fullName>
    </submittedName>
</protein>
<dbReference type="Pfam" id="PF13692">
    <property type="entry name" value="Glyco_trans_1_4"/>
    <property type="match status" value="1"/>
</dbReference>
<name>A0A933SAJ7_UNCEI</name>
<dbReference type="InterPro" id="IPR028098">
    <property type="entry name" value="Glyco_trans_4-like_N"/>
</dbReference>
<reference evidence="2" key="1">
    <citation type="submission" date="2020-07" db="EMBL/GenBank/DDBJ databases">
        <title>Huge and variable diversity of episymbiotic CPR bacteria and DPANN archaea in groundwater ecosystems.</title>
        <authorList>
            <person name="He C.Y."/>
            <person name="Keren R."/>
            <person name="Whittaker M."/>
            <person name="Farag I.F."/>
            <person name="Doudna J."/>
            <person name="Cate J.H.D."/>
            <person name="Banfield J.F."/>
        </authorList>
    </citation>
    <scope>NUCLEOTIDE SEQUENCE</scope>
    <source>
        <strain evidence="2">NC_groundwater_1813_Pr3_B-0.1um_71_17</strain>
    </source>
</reference>
<dbReference type="Gene3D" id="3.40.50.2000">
    <property type="entry name" value="Glycogen Phosphorylase B"/>
    <property type="match status" value="2"/>
</dbReference>
<feature type="domain" description="Glycosyltransferase subfamily 4-like N-terminal" evidence="1">
    <location>
        <begin position="23"/>
        <end position="210"/>
    </location>
</feature>
<comment type="caution">
    <text evidence="2">The sequence shown here is derived from an EMBL/GenBank/DDBJ whole genome shotgun (WGS) entry which is preliminary data.</text>
</comment>
<dbReference type="Proteomes" id="UP000696931">
    <property type="component" value="Unassembled WGS sequence"/>
</dbReference>
<evidence type="ECO:0000313" key="2">
    <source>
        <dbReference type="EMBL" id="MBI5168991.1"/>
    </source>
</evidence>
<gene>
    <name evidence="2" type="ORF">HZA61_05860</name>
</gene>
<dbReference type="EMBL" id="JACRIW010000039">
    <property type="protein sequence ID" value="MBI5168991.1"/>
    <property type="molecule type" value="Genomic_DNA"/>
</dbReference>